<keyword evidence="6" id="KW-1133">Transmembrane helix</keyword>
<dbReference type="Pfam" id="PF00394">
    <property type="entry name" value="Cu-oxidase"/>
    <property type="match status" value="1"/>
</dbReference>
<dbReference type="Proteomes" id="UP000319257">
    <property type="component" value="Unassembled WGS sequence"/>
</dbReference>
<dbReference type="InterPro" id="IPR011707">
    <property type="entry name" value="Cu-oxidase-like_N"/>
</dbReference>
<proteinExistence type="inferred from homology"/>
<reference evidence="10 11" key="1">
    <citation type="submission" date="2019-06" db="EMBL/GenBank/DDBJ databases">
        <title>Draft genome sequence of the filamentous fungus Phialemoniopsis curvata isolated from diesel fuel.</title>
        <authorList>
            <person name="Varaljay V.A."/>
            <person name="Lyon W.J."/>
            <person name="Crouch A.L."/>
            <person name="Drake C.E."/>
            <person name="Hollomon J.M."/>
            <person name="Nadeau L.J."/>
            <person name="Nunn H.S."/>
            <person name="Stevenson B.S."/>
            <person name="Bojanowski C.L."/>
            <person name="Crookes-Goodson W.J."/>
        </authorList>
    </citation>
    <scope>NUCLEOTIDE SEQUENCE [LARGE SCALE GENOMIC DNA]</scope>
    <source>
        <strain evidence="10 11">D216</strain>
    </source>
</reference>
<dbReference type="InterPro" id="IPR033138">
    <property type="entry name" value="Cu_oxidase_CS"/>
</dbReference>
<evidence type="ECO:0000256" key="6">
    <source>
        <dbReference type="SAM" id="Phobius"/>
    </source>
</evidence>
<feature type="compositionally biased region" description="Basic and acidic residues" evidence="5">
    <location>
        <begin position="31"/>
        <end position="52"/>
    </location>
</feature>
<sequence>MATAAQEPAAGRQTERQQLLGGRLSNDDAGDEQREKLLADDVERGSSEDGQRRPRSKPSRPWPAAFFVAISFLGLFTLLALVKLSLFHTPRTAKTEPQVATTFTRRPGSEYVLTSDWDFNAAPTVREYHWVVSDMEGNPDGVFRPMIIINGQFPGEMIRCNRGDTIVVNVENRAVNATSIHWHGIFQNGTNWMDGTVGVTQCPIAPGGKFRYEFKVDGQAGTYFYHGHYAAQALDGLVGPIVIHSPEERQSQQIPYVTDRVVMLQDWYHDLSSGLLLQTLSPGSESSPVPNGALLNGANVLDCSLHPNRRCDNSTASLPSWDLSPNANHRLRLLNVGAFAWFEVTIDEHPTLPITEIDGVDIEPSPEKSVLLGPGQRYSVILSTEDTKSDAVWFRARMVTHCFAENVLPEQGQPEAKATIVYSSGAIDAATATTQDPIVPTSEPDRSVYAVQCRDMRTRKYDPVPAVRAPERADHSWRVRVNLAIGDWRLERGYLNQSSYRVADPRSPTLHRLVDGLRSGNDSFLAEGYNDRAFDPERELVVSSRGAAEVVDVVLQNMDEGNHPFHLHGAQMFALASGHGYFPGYEALGFHAHGRGLLDPANDTVVANPVRRDVATVEGFGWALIRFVADNPGVWLFHCHMTWHGEAGMAMQFVSRVDDMKSWEIPEQNARLCEAKLEELEKGGVPKDDIWIGSFGT</sequence>
<evidence type="ECO:0008006" key="12">
    <source>
        <dbReference type="Google" id="ProtNLM"/>
    </source>
</evidence>
<accession>A0A507BBW7</accession>
<keyword evidence="6" id="KW-0812">Transmembrane</keyword>
<dbReference type="Pfam" id="PF07732">
    <property type="entry name" value="Cu-oxidase_3"/>
    <property type="match status" value="1"/>
</dbReference>
<comment type="caution">
    <text evidence="10">The sequence shown here is derived from an EMBL/GenBank/DDBJ whole genome shotgun (WGS) entry which is preliminary data.</text>
</comment>
<dbReference type="GO" id="GO:0005507">
    <property type="term" value="F:copper ion binding"/>
    <property type="evidence" value="ECO:0007669"/>
    <property type="project" value="InterPro"/>
</dbReference>
<dbReference type="InParanoid" id="A0A507BBW7"/>
<dbReference type="InterPro" id="IPR002355">
    <property type="entry name" value="Cu_oxidase_Cu_BS"/>
</dbReference>
<dbReference type="CDD" id="cd13910">
    <property type="entry name" value="CuRO_3_MCO_like_4"/>
    <property type="match status" value="1"/>
</dbReference>
<feature type="region of interest" description="Disordered" evidence="5">
    <location>
        <begin position="1"/>
        <end position="60"/>
    </location>
</feature>
<evidence type="ECO:0000259" key="9">
    <source>
        <dbReference type="Pfam" id="PF07732"/>
    </source>
</evidence>
<evidence type="ECO:0000259" key="8">
    <source>
        <dbReference type="Pfam" id="PF07731"/>
    </source>
</evidence>
<dbReference type="Pfam" id="PF07731">
    <property type="entry name" value="Cu-oxidase_2"/>
    <property type="match status" value="1"/>
</dbReference>
<dbReference type="InterPro" id="IPR001117">
    <property type="entry name" value="Cu-oxidase_2nd"/>
</dbReference>
<evidence type="ECO:0000259" key="7">
    <source>
        <dbReference type="Pfam" id="PF00394"/>
    </source>
</evidence>
<dbReference type="GeneID" id="41970487"/>
<evidence type="ECO:0000313" key="11">
    <source>
        <dbReference type="Proteomes" id="UP000319257"/>
    </source>
</evidence>
<gene>
    <name evidence="10" type="ORF">E0L32_003040</name>
</gene>
<dbReference type="PANTHER" id="PTHR11709">
    <property type="entry name" value="MULTI-COPPER OXIDASE"/>
    <property type="match status" value="1"/>
</dbReference>
<dbReference type="PROSITE" id="PS00080">
    <property type="entry name" value="MULTICOPPER_OXIDASE2"/>
    <property type="match status" value="1"/>
</dbReference>
<evidence type="ECO:0000313" key="10">
    <source>
        <dbReference type="EMBL" id="TPX17397.1"/>
    </source>
</evidence>
<evidence type="ECO:0000256" key="4">
    <source>
        <dbReference type="ARBA" id="ARBA00023008"/>
    </source>
</evidence>
<evidence type="ECO:0000256" key="3">
    <source>
        <dbReference type="ARBA" id="ARBA00023002"/>
    </source>
</evidence>
<dbReference type="EMBL" id="SKBQ01000013">
    <property type="protein sequence ID" value="TPX17397.1"/>
    <property type="molecule type" value="Genomic_DNA"/>
</dbReference>
<dbReference type="RefSeq" id="XP_030999108.1">
    <property type="nucleotide sequence ID" value="XM_031137297.1"/>
</dbReference>
<dbReference type="GO" id="GO:0016491">
    <property type="term" value="F:oxidoreductase activity"/>
    <property type="evidence" value="ECO:0007669"/>
    <property type="project" value="UniProtKB-KW"/>
</dbReference>
<dbReference type="STRING" id="1093900.A0A507BBW7"/>
<dbReference type="PROSITE" id="PS00079">
    <property type="entry name" value="MULTICOPPER_OXIDASE1"/>
    <property type="match status" value="1"/>
</dbReference>
<dbReference type="InterPro" id="IPR008972">
    <property type="entry name" value="Cupredoxin"/>
</dbReference>
<dbReference type="Gene3D" id="2.60.40.420">
    <property type="entry name" value="Cupredoxins - blue copper proteins"/>
    <property type="match status" value="3"/>
</dbReference>
<evidence type="ECO:0000256" key="2">
    <source>
        <dbReference type="ARBA" id="ARBA00022723"/>
    </source>
</evidence>
<name>A0A507BBW7_9PEZI</name>
<keyword evidence="4" id="KW-0186">Copper</keyword>
<feature type="domain" description="Plastocyanin-like" evidence="9">
    <location>
        <begin position="135"/>
        <end position="247"/>
    </location>
</feature>
<organism evidence="10 11">
    <name type="scientific">Thyridium curvatum</name>
    <dbReference type="NCBI Taxonomy" id="1093900"/>
    <lineage>
        <taxon>Eukaryota</taxon>
        <taxon>Fungi</taxon>
        <taxon>Dikarya</taxon>
        <taxon>Ascomycota</taxon>
        <taxon>Pezizomycotina</taxon>
        <taxon>Sordariomycetes</taxon>
        <taxon>Sordariomycetidae</taxon>
        <taxon>Thyridiales</taxon>
        <taxon>Thyridiaceae</taxon>
        <taxon>Thyridium</taxon>
    </lineage>
</organism>
<dbReference type="AlphaFoldDB" id="A0A507BBW7"/>
<comment type="similarity">
    <text evidence="1">Belongs to the multicopper oxidase family.</text>
</comment>
<keyword evidence="11" id="KW-1185">Reference proteome</keyword>
<dbReference type="InterPro" id="IPR011706">
    <property type="entry name" value="Cu-oxidase_C"/>
</dbReference>
<feature type="domain" description="Plastocyanin-like" evidence="8">
    <location>
        <begin position="505"/>
        <end position="657"/>
    </location>
</feature>
<dbReference type="CDD" id="cd13857">
    <property type="entry name" value="CuRO_1_Diphenol_Ox"/>
    <property type="match status" value="1"/>
</dbReference>
<feature type="domain" description="Plastocyanin-like" evidence="7">
    <location>
        <begin position="259"/>
        <end position="423"/>
    </location>
</feature>
<evidence type="ECO:0000256" key="1">
    <source>
        <dbReference type="ARBA" id="ARBA00010609"/>
    </source>
</evidence>
<keyword evidence="3" id="KW-0560">Oxidoreductase</keyword>
<dbReference type="OrthoDB" id="2121828at2759"/>
<dbReference type="SUPFAM" id="SSF49503">
    <property type="entry name" value="Cupredoxins"/>
    <property type="match status" value="3"/>
</dbReference>
<dbReference type="InterPro" id="IPR045087">
    <property type="entry name" value="Cu-oxidase_fam"/>
</dbReference>
<keyword evidence="6" id="KW-0472">Membrane</keyword>
<keyword evidence="2" id="KW-0479">Metal-binding</keyword>
<protein>
    <recommendedName>
        <fullName evidence="12">Laccase</fullName>
    </recommendedName>
</protein>
<feature type="transmembrane region" description="Helical" evidence="6">
    <location>
        <begin position="62"/>
        <end position="82"/>
    </location>
</feature>
<dbReference type="PANTHER" id="PTHR11709:SF414">
    <property type="entry name" value="ADR239WP"/>
    <property type="match status" value="1"/>
</dbReference>
<evidence type="ECO:0000256" key="5">
    <source>
        <dbReference type="SAM" id="MobiDB-lite"/>
    </source>
</evidence>